<feature type="chain" id="PRO_5039442163" evidence="2">
    <location>
        <begin position="30"/>
        <end position="329"/>
    </location>
</feature>
<dbReference type="Pfam" id="PF03401">
    <property type="entry name" value="TctC"/>
    <property type="match status" value="1"/>
</dbReference>
<name>A0A0V8ITC1_9MICC</name>
<dbReference type="InterPro" id="IPR042100">
    <property type="entry name" value="Bug_dom1"/>
</dbReference>
<comment type="caution">
    <text evidence="3">The sequence shown here is derived from an EMBL/GenBank/DDBJ whole genome shotgun (WGS) entry which is preliminary data.</text>
</comment>
<organism evidence="3 4">
    <name type="scientific">Pseudarthrobacter enclensis</name>
    <dbReference type="NCBI Taxonomy" id="993070"/>
    <lineage>
        <taxon>Bacteria</taxon>
        <taxon>Bacillati</taxon>
        <taxon>Actinomycetota</taxon>
        <taxon>Actinomycetes</taxon>
        <taxon>Micrococcales</taxon>
        <taxon>Micrococcaceae</taxon>
        <taxon>Pseudarthrobacter</taxon>
    </lineage>
</organism>
<dbReference type="EMBL" id="LNQM01000002">
    <property type="protein sequence ID" value="KSU78007.1"/>
    <property type="molecule type" value="Genomic_DNA"/>
</dbReference>
<dbReference type="PANTHER" id="PTHR42928">
    <property type="entry name" value="TRICARBOXYLATE-BINDING PROTEIN"/>
    <property type="match status" value="1"/>
</dbReference>
<dbReference type="AlphaFoldDB" id="A0A0V8ITC1"/>
<accession>A0A0V8ITC1</accession>
<evidence type="ECO:0000313" key="3">
    <source>
        <dbReference type="EMBL" id="KSU78007.1"/>
    </source>
</evidence>
<dbReference type="PANTHER" id="PTHR42928:SF3">
    <property type="entry name" value="UPF0065 PROTEIN YFLP"/>
    <property type="match status" value="1"/>
</dbReference>
<dbReference type="InterPro" id="IPR006311">
    <property type="entry name" value="TAT_signal"/>
</dbReference>
<dbReference type="Gene3D" id="3.40.190.150">
    <property type="entry name" value="Bordetella uptake gene, domain 1"/>
    <property type="match status" value="1"/>
</dbReference>
<sequence length="329" mass="34000">MITRRRFGTAVIAVALGLSAAGCSATATAGQDETKAIKQVRFMVPNAPGSGWDTTARTTARVLEKSGIVNSTEVFNVDGANGTVGLARLASEKGNGNLIMQMGLGLVGSTVTLNSEVTLKDATPLAKTMEDLEVVFVKADSPFNTIDDLVSAWKADPHGTPIAGGSSPGGADHLVPMLMAKEIGISSKDVGYTSLGGSGVLPAVLGGQVDFAVTGAGDVVEQVKAGKVRALAVSGEKRLDELANVPTLKESGIDVTVTNWRGIVAPPGISDAQKDQLITMLDTMHASGEWQEALDTNGWVDAYVSGDDFASLITEQETAVRTLMAELGS</sequence>
<comment type="similarity">
    <text evidence="1">Belongs to the UPF0065 (bug) family.</text>
</comment>
<evidence type="ECO:0000256" key="1">
    <source>
        <dbReference type="ARBA" id="ARBA00006987"/>
    </source>
</evidence>
<evidence type="ECO:0000313" key="4">
    <source>
        <dbReference type="Proteomes" id="UP000053199"/>
    </source>
</evidence>
<dbReference type="Proteomes" id="UP000053199">
    <property type="component" value="Unassembled WGS sequence"/>
</dbReference>
<keyword evidence="4" id="KW-1185">Reference proteome</keyword>
<dbReference type="SUPFAM" id="SSF53850">
    <property type="entry name" value="Periplasmic binding protein-like II"/>
    <property type="match status" value="1"/>
</dbReference>
<dbReference type="CDD" id="cd07012">
    <property type="entry name" value="PBP2_Bug_TTT"/>
    <property type="match status" value="1"/>
</dbReference>
<dbReference type="InterPro" id="IPR005064">
    <property type="entry name" value="BUG"/>
</dbReference>
<dbReference type="STRING" id="993070.AS031_05625"/>
<keyword evidence="2" id="KW-0732">Signal</keyword>
<reference evidence="3 4" key="1">
    <citation type="journal article" date="2014" name="Arch. Microbiol.">
        <title>Arthrobacter enclensis sp. nov., isolated from sediment sample.</title>
        <authorList>
            <person name="Dastager S.G."/>
            <person name="Liu Q."/>
            <person name="Tang S.K."/>
            <person name="Krishnamurthi S."/>
            <person name="Lee J.C."/>
            <person name="Li W.J."/>
        </authorList>
    </citation>
    <scope>NUCLEOTIDE SEQUENCE [LARGE SCALE GENOMIC DNA]</scope>
    <source>
        <strain evidence="3 4">NIO-1008</strain>
    </source>
</reference>
<gene>
    <name evidence="3" type="ORF">AS031_05625</name>
</gene>
<dbReference type="PROSITE" id="PS51318">
    <property type="entry name" value="TAT"/>
    <property type="match status" value="1"/>
</dbReference>
<proteinExistence type="inferred from homology"/>
<feature type="signal peptide" evidence="2">
    <location>
        <begin position="1"/>
        <end position="29"/>
    </location>
</feature>
<protein>
    <submittedName>
        <fullName evidence="3">C4-dicarboxylate ABC transporter substrate-binding protein</fullName>
    </submittedName>
</protein>
<evidence type="ECO:0000256" key="2">
    <source>
        <dbReference type="SAM" id="SignalP"/>
    </source>
</evidence>
<dbReference type="PROSITE" id="PS51257">
    <property type="entry name" value="PROKAR_LIPOPROTEIN"/>
    <property type="match status" value="1"/>
</dbReference>
<dbReference type="Gene3D" id="3.40.190.10">
    <property type="entry name" value="Periplasmic binding protein-like II"/>
    <property type="match status" value="1"/>
</dbReference>
<dbReference type="PIRSF" id="PIRSF017082">
    <property type="entry name" value="YflP"/>
    <property type="match status" value="1"/>
</dbReference>